<feature type="transmembrane region" description="Helical" evidence="6">
    <location>
        <begin position="289"/>
        <end position="316"/>
    </location>
</feature>
<dbReference type="SMART" id="SM00849">
    <property type="entry name" value="Lactamase_B"/>
    <property type="match status" value="1"/>
</dbReference>
<dbReference type="InterPro" id="IPR001279">
    <property type="entry name" value="Metallo-B-lactamas"/>
</dbReference>
<evidence type="ECO:0000256" key="1">
    <source>
        <dbReference type="ARBA" id="ARBA00004651"/>
    </source>
</evidence>
<evidence type="ECO:0000256" key="3">
    <source>
        <dbReference type="ARBA" id="ARBA00022692"/>
    </source>
</evidence>
<evidence type="ECO:0000256" key="4">
    <source>
        <dbReference type="ARBA" id="ARBA00022989"/>
    </source>
</evidence>
<dbReference type="PATRIC" id="fig|1276221.3.peg.463"/>
<keyword evidence="5 6" id="KW-0472">Membrane</keyword>
<feature type="transmembrane region" description="Helical" evidence="6">
    <location>
        <begin position="245"/>
        <end position="269"/>
    </location>
</feature>
<feature type="transmembrane region" description="Helical" evidence="6">
    <location>
        <begin position="12"/>
        <end position="31"/>
    </location>
</feature>
<accession>S5MEJ6</accession>
<dbReference type="InterPro" id="IPR036866">
    <property type="entry name" value="RibonucZ/Hydroxyglut_hydro"/>
</dbReference>
<feature type="transmembrane region" description="Helical" evidence="6">
    <location>
        <begin position="37"/>
        <end position="54"/>
    </location>
</feature>
<dbReference type="EMBL" id="CP005076">
    <property type="protein sequence ID" value="AGR42168.1"/>
    <property type="molecule type" value="Genomic_DNA"/>
</dbReference>
<comment type="subcellular location">
    <subcellularLocation>
        <location evidence="1">Cell membrane</location>
        <topology evidence="1">Multi-pass membrane protein</topology>
    </subcellularLocation>
</comment>
<keyword evidence="4 6" id="KW-1133">Transmembrane helix</keyword>
<protein>
    <submittedName>
        <fullName evidence="8">DNA uptake protein</fullName>
    </submittedName>
</protein>
<keyword evidence="9" id="KW-1185">Reference proteome</keyword>
<evidence type="ECO:0000256" key="2">
    <source>
        <dbReference type="ARBA" id="ARBA00022475"/>
    </source>
</evidence>
<dbReference type="Gene3D" id="3.60.15.10">
    <property type="entry name" value="Ribonuclease Z/Hydroxyacylglutathione hydrolase-like"/>
    <property type="match status" value="2"/>
</dbReference>
<dbReference type="SUPFAM" id="SSF56281">
    <property type="entry name" value="Metallo-hydrolase/oxidoreductase"/>
    <property type="match status" value="1"/>
</dbReference>
<organism evidence="8 9">
    <name type="scientific">Spiroplasma diminutum CUAS-1</name>
    <dbReference type="NCBI Taxonomy" id="1276221"/>
    <lineage>
        <taxon>Bacteria</taxon>
        <taxon>Bacillati</taxon>
        <taxon>Mycoplasmatota</taxon>
        <taxon>Mollicutes</taxon>
        <taxon>Entomoplasmatales</taxon>
        <taxon>Spiroplasmataceae</taxon>
        <taxon>Spiroplasma</taxon>
    </lineage>
</organism>
<dbReference type="FunCoup" id="S5MEJ6">
    <property type="interactions" value="85"/>
</dbReference>
<feature type="transmembrane region" description="Helical" evidence="6">
    <location>
        <begin position="400"/>
        <end position="426"/>
    </location>
</feature>
<sequence>MWTSIIKHYQNLFTNRNYFLFTFVITVLIALSREVTSLYICIGFYCIILSVFFIDLKKSYPFLIFTIVFLISFLIFYKFDINQKLNLNFYRVVEVKEKYFLIKQLQTLYYVPVGEVKLSVGEYISLVGEFEKVNVNGNFWEFDFNSYLLNKNVKYKISNVIILKRNFKFINYYFYKIVNTSNNLSKLFIFQQKTSDSVYKNLNNYSLTYLINLSGLNVYLIANFFNKKIFKNSKRYKKYKIIPIILYFLYSYLLGFKLFILKSCILLIINWIELNWNFRLSKFTKLSIIWIVCLFINPLFVFNIGFVFSIIAVLFIKKYKDKKPMTNLIYNFLIINSIFIPLQVFYDYKFFWFSSIFEILLVPFISFCFILSFLFIIPFCNPILEFVYKILYLYTKSFSYINLTTIVGSFSVLWLISYFIILKVILSLQINKKSIRNFLIVILSFNSFLIVEFNQLLNLNSTIVMLNVGNANSFLLQYKGKNILFDAGSGVGFNKTSFESYLIYKGIRKIDAAFISHNHKDHYDQLESIERTYNIKEIFWNTDNKRTYVIKDLKITNFIETSNKDENDNSQVSLIEVKNRKILFTGDATKKREYSLINDPIFESKVKGGIDFLQVGHHGSKTSTSESFIKLIKPKTCFISGHKKNNLNFPSKETIDTLNKYSCKTYVTNGRNSYKYNIRTSKVKRIQKNSF</sequence>
<dbReference type="Proteomes" id="UP000014983">
    <property type="component" value="Chromosome"/>
</dbReference>
<gene>
    <name evidence="8" type="ORF">SDIMI_v3c04640</name>
</gene>
<dbReference type="InterPro" id="IPR035681">
    <property type="entry name" value="ComA-like_MBL"/>
</dbReference>
<feature type="transmembrane region" description="Helical" evidence="6">
    <location>
        <begin position="352"/>
        <end position="379"/>
    </location>
</feature>
<dbReference type="HOGENOM" id="CLU_463682_0_0_14"/>
<reference evidence="8 9" key="1">
    <citation type="journal article" date="2013" name="Genome Biol. Evol.">
        <title>Comparison of metabolic capacities and inference of gene content evolution in mosquito-associated Spiroplasma diminutum and S. taiwanense.</title>
        <authorList>
            <person name="Lo W.S."/>
            <person name="Ku C."/>
            <person name="Chen L.L."/>
            <person name="Chang T.H."/>
            <person name="Kuo C.H."/>
        </authorList>
    </citation>
    <scope>NUCLEOTIDE SEQUENCE [LARGE SCALE GENOMIC DNA]</scope>
    <source>
        <strain evidence="8">CUAS-1</strain>
    </source>
</reference>
<evidence type="ECO:0000259" key="7">
    <source>
        <dbReference type="SMART" id="SM00849"/>
    </source>
</evidence>
<dbReference type="PANTHER" id="PTHR30619">
    <property type="entry name" value="DNA INTERNALIZATION/COMPETENCE PROTEIN COMEC/REC2"/>
    <property type="match status" value="1"/>
</dbReference>
<feature type="transmembrane region" description="Helical" evidence="6">
    <location>
        <begin position="438"/>
        <end position="457"/>
    </location>
</feature>
<feature type="transmembrane region" description="Helical" evidence="6">
    <location>
        <begin position="61"/>
        <end position="79"/>
    </location>
</feature>
<dbReference type="Pfam" id="PF00753">
    <property type="entry name" value="Lactamase_B"/>
    <property type="match status" value="2"/>
</dbReference>
<dbReference type="AlphaFoldDB" id="S5MEJ6"/>
<dbReference type="CDD" id="cd07731">
    <property type="entry name" value="ComA-like_MBL-fold"/>
    <property type="match status" value="1"/>
</dbReference>
<evidence type="ECO:0000313" key="8">
    <source>
        <dbReference type="EMBL" id="AGR42168.1"/>
    </source>
</evidence>
<keyword evidence="2" id="KW-1003">Cell membrane</keyword>
<proteinExistence type="predicted"/>
<evidence type="ECO:0000256" key="5">
    <source>
        <dbReference type="ARBA" id="ARBA00023136"/>
    </source>
</evidence>
<dbReference type="InParanoid" id="S5MEJ6"/>
<dbReference type="NCBIfam" id="TIGR00360">
    <property type="entry name" value="ComEC_N-term"/>
    <property type="match status" value="1"/>
</dbReference>
<dbReference type="KEGG" id="sdi:SDIMI_v3c04640"/>
<evidence type="ECO:0000256" key="6">
    <source>
        <dbReference type="SAM" id="Phobius"/>
    </source>
</evidence>
<keyword evidence="3 6" id="KW-0812">Transmembrane</keyword>
<dbReference type="Pfam" id="PF03772">
    <property type="entry name" value="Competence"/>
    <property type="match status" value="1"/>
</dbReference>
<name>S5MEJ6_9MOLU</name>
<evidence type="ECO:0000313" key="9">
    <source>
        <dbReference type="Proteomes" id="UP000014983"/>
    </source>
</evidence>
<dbReference type="InterPro" id="IPR052159">
    <property type="entry name" value="Competence_DNA_uptake"/>
</dbReference>
<dbReference type="InterPro" id="IPR004477">
    <property type="entry name" value="ComEC_N"/>
</dbReference>
<dbReference type="eggNOG" id="COG2333">
    <property type="taxonomic scope" value="Bacteria"/>
</dbReference>
<feature type="transmembrane region" description="Helical" evidence="6">
    <location>
        <begin position="207"/>
        <end position="225"/>
    </location>
</feature>
<feature type="domain" description="Metallo-beta-lactamase" evidence="7">
    <location>
        <begin position="470"/>
        <end position="642"/>
    </location>
</feature>
<dbReference type="GO" id="GO:0005886">
    <property type="term" value="C:plasma membrane"/>
    <property type="evidence" value="ECO:0007669"/>
    <property type="project" value="UniProtKB-SubCell"/>
</dbReference>
<dbReference type="PANTHER" id="PTHR30619:SF7">
    <property type="entry name" value="BETA-LACTAMASE DOMAIN PROTEIN"/>
    <property type="match status" value="1"/>
</dbReference>
<feature type="transmembrane region" description="Helical" evidence="6">
    <location>
        <begin position="328"/>
        <end position="346"/>
    </location>
</feature>
<dbReference type="STRING" id="1276221.SDIMI_v3c04640"/>